<feature type="transmembrane region" description="Helical" evidence="9">
    <location>
        <begin position="131"/>
        <end position="151"/>
    </location>
</feature>
<feature type="transmembrane region" description="Helical" evidence="9">
    <location>
        <begin position="99"/>
        <end position="124"/>
    </location>
</feature>
<feature type="transmembrane region" description="Helical" evidence="9">
    <location>
        <begin position="381"/>
        <end position="406"/>
    </location>
</feature>
<feature type="transmembrane region" description="Helical" evidence="9">
    <location>
        <begin position="210"/>
        <end position="227"/>
    </location>
</feature>
<dbReference type="KEGG" id="saqi:AXG55_11275"/>
<evidence type="ECO:0000313" key="11">
    <source>
        <dbReference type="Proteomes" id="UP000184731"/>
    </source>
</evidence>
<dbReference type="PANTHER" id="PTHR22760">
    <property type="entry name" value="GLYCOSYLTRANSFERASE"/>
    <property type="match status" value="1"/>
</dbReference>
<dbReference type="GO" id="GO:0000030">
    <property type="term" value="F:mannosyltransferase activity"/>
    <property type="evidence" value="ECO:0007669"/>
    <property type="project" value="TreeGrafter"/>
</dbReference>
<evidence type="ECO:0000256" key="1">
    <source>
        <dbReference type="ARBA" id="ARBA00004127"/>
    </source>
</evidence>
<keyword evidence="3" id="KW-0328">Glycosyltransferase</keyword>
<proteinExistence type="predicted"/>
<protein>
    <recommendedName>
        <fullName evidence="12">Mannosyltransferase</fullName>
    </recommendedName>
</protein>
<evidence type="ECO:0000256" key="8">
    <source>
        <dbReference type="ARBA" id="ARBA00023136"/>
    </source>
</evidence>
<dbReference type="Pfam" id="PF03901">
    <property type="entry name" value="Glyco_transf_22"/>
    <property type="match status" value="1"/>
</dbReference>
<gene>
    <name evidence="10" type="ORF">AXG55_11275</name>
</gene>
<evidence type="ECO:0000256" key="4">
    <source>
        <dbReference type="ARBA" id="ARBA00022679"/>
    </source>
</evidence>
<accession>A0A1L4D2M8</accession>
<comment type="subcellular location">
    <subcellularLocation>
        <location evidence="1">Endomembrane system</location>
        <topology evidence="1">Multi-pass membrane protein</topology>
    </subcellularLocation>
    <subcellularLocation>
        <location evidence="2">Endoplasmic reticulum membrane</location>
    </subcellularLocation>
</comment>
<keyword evidence="7 9" id="KW-1133">Transmembrane helix</keyword>
<evidence type="ECO:0000256" key="5">
    <source>
        <dbReference type="ARBA" id="ARBA00022692"/>
    </source>
</evidence>
<dbReference type="AlphaFoldDB" id="A0A1L4D2M8"/>
<evidence type="ECO:0000256" key="9">
    <source>
        <dbReference type="SAM" id="Phobius"/>
    </source>
</evidence>
<feature type="transmembrane region" description="Helical" evidence="9">
    <location>
        <begin position="234"/>
        <end position="259"/>
    </location>
</feature>
<feature type="transmembrane region" description="Helical" evidence="9">
    <location>
        <begin position="302"/>
        <end position="328"/>
    </location>
</feature>
<keyword evidence="5 9" id="KW-0812">Transmembrane</keyword>
<dbReference type="RefSeq" id="WP_233231174.1">
    <property type="nucleotide sequence ID" value="NZ_CP017834.1"/>
</dbReference>
<name>A0A1L4D2M8_9BACT</name>
<sequence>MKYIENYFKLKPSDKIYFYLILLFGFIANILFAYNTLGYYHADEHFQIIEFFNSKINSIPPSEMAWEFSSEIRPWLQSFLLFISYKFFSVFGIEKDPFFLSFLFRLEFSVLAFFAQVTFSLALFKFYKSNNIWKVSIFIIFLFYLFPFLAARTSSENFSTSLNLIALSLLLFSLKGENISLSKLGQNLNIALYPAFFIGILSGLVFEARFQSIFITFGFIAWTFFNINNKIKFLSIFCLGYILSIILCTFIDSYCYGHFVFTPWKYLESNIFHGVAAKFGVYPFYQYFIYLSNYFITPLNALFFILLISGILIYYRNIFVWTIFSYIFIHSLIGHKEERFLFPIYILTVPIVVQAFFFIKEKFKLFYIHNKNKYLLKFLKIFKFTFITILIFSVFNNFLVLFITLYEVKSDRFAFLNDYGFYYARDVKALRFLEEKIPVKEYYGFDHDIQCSGASKKDKVIPFSGQYAMNLGVHIEGLSHGKEEIS</sequence>
<dbReference type="GO" id="GO:0012505">
    <property type="term" value="C:endomembrane system"/>
    <property type="evidence" value="ECO:0007669"/>
    <property type="project" value="UniProtKB-SubCell"/>
</dbReference>
<evidence type="ECO:0000256" key="7">
    <source>
        <dbReference type="ARBA" id="ARBA00022989"/>
    </source>
</evidence>
<dbReference type="Proteomes" id="UP000184731">
    <property type="component" value="Chromosome"/>
</dbReference>
<evidence type="ECO:0008006" key="12">
    <source>
        <dbReference type="Google" id="ProtNLM"/>
    </source>
</evidence>
<keyword evidence="4" id="KW-0808">Transferase</keyword>
<reference evidence="10 11" key="1">
    <citation type="submission" date="2016-10" db="EMBL/GenBank/DDBJ databases">
        <title>Silvanigrella aquatica sp. nov., isolated from a freshwater lake located in the Black Forest, Germany, description of Silvanigrellaceae fam. nov., Silvanigrellales ord. nov., reclassification of the order Bdellovibrionales in the class Oligoflexia, reclassification of the families Bacteriovoracaceae and Halobacteriovoraceae in the new order Bacteriovoracales ord. nov., and reclassification of the family Pseudobacteriovoracaceae in the order Oligoflexiales.</title>
        <authorList>
            <person name="Hahn M.W."/>
            <person name="Schmidt J."/>
            <person name="Koll U."/>
            <person name="Rohde M."/>
            <person name="Verbag S."/>
            <person name="Pitt A."/>
            <person name="Nakai R."/>
            <person name="Naganuma T."/>
            <person name="Lang E."/>
        </authorList>
    </citation>
    <scope>NUCLEOTIDE SEQUENCE [LARGE SCALE GENOMIC DNA]</scope>
    <source>
        <strain evidence="10 11">MWH-Nonnen-W8red</strain>
    </source>
</reference>
<dbReference type="InterPro" id="IPR005599">
    <property type="entry name" value="GPI_mannosylTrfase"/>
</dbReference>
<keyword evidence="8 9" id="KW-0472">Membrane</keyword>
<evidence type="ECO:0000256" key="2">
    <source>
        <dbReference type="ARBA" id="ARBA00004586"/>
    </source>
</evidence>
<evidence type="ECO:0000256" key="3">
    <source>
        <dbReference type="ARBA" id="ARBA00022676"/>
    </source>
</evidence>
<feature type="transmembrane region" description="Helical" evidence="9">
    <location>
        <begin position="340"/>
        <end position="360"/>
    </location>
</feature>
<keyword evidence="11" id="KW-1185">Reference proteome</keyword>
<dbReference type="STRING" id="1915309.AXG55_11275"/>
<feature type="transmembrane region" description="Helical" evidence="9">
    <location>
        <begin position="16"/>
        <end position="37"/>
    </location>
</feature>
<organism evidence="10 11">
    <name type="scientific">Silvanigrella aquatica</name>
    <dbReference type="NCBI Taxonomy" id="1915309"/>
    <lineage>
        <taxon>Bacteria</taxon>
        <taxon>Pseudomonadati</taxon>
        <taxon>Bdellovibrionota</taxon>
        <taxon>Oligoflexia</taxon>
        <taxon>Silvanigrellales</taxon>
        <taxon>Silvanigrellaceae</taxon>
        <taxon>Silvanigrella</taxon>
    </lineage>
</organism>
<feature type="transmembrane region" description="Helical" evidence="9">
    <location>
        <begin position="157"/>
        <end position="174"/>
    </location>
</feature>
<evidence type="ECO:0000256" key="6">
    <source>
        <dbReference type="ARBA" id="ARBA00022824"/>
    </source>
</evidence>
<dbReference type="EMBL" id="CP017834">
    <property type="protein sequence ID" value="APJ04458.1"/>
    <property type="molecule type" value="Genomic_DNA"/>
</dbReference>
<keyword evidence="6" id="KW-0256">Endoplasmic reticulum</keyword>
<evidence type="ECO:0000313" key="10">
    <source>
        <dbReference type="EMBL" id="APJ04458.1"/>
    </source>
</evidence>
<feature type="transmembrane region" description="Helical" evidence="9">
    <location>
        <begin position="186"/>
        <end position="204"/>
    </location>
</feature>